<evidence type="ECO:0000256" key="7">
    <source>
        <dbReference type="PROSITE-ProRule" id="PRU10141"/>
    </source>
</evidence>
<dbReference type="Gene3D" id="1.10.510.10">
    <property type="entry name" value="Transferase(Phosphotransferase) domain 1"/>
    <property type="match status" value="1"/>
</dbReference>
<proteinExistence type="predicted"/>
<accession>A0ABP4JHE9</accession>
<dbReference type="InterPro" id="IPR008271">
    <property type="entry name" value="Ser/Thr_kinase_AS"/>
</dbReference>
<evidence type="ECO:0000256" key="4">
    <source>
        <dbReference type="ARBA" id="ARBA00022741"/>
    </source>
</evidence>
<dbReference type="PROSITE" id="PS00108">
    <property type="entry name" value="PROTEIN_KINASE_ST"/>
    <property type="match status" value="1"/>
</dbReference>
<dbReference type="InterPro" id="IPR011009">
    <property type="entry name" value="Kinase-like_dom_sf"/>
</dbReference>
<evidence type="ECO:0000256" key="6">
    <source>
        <dbReference type="ARBA" id="ARBA00022840"/>
    </source>
</evidence>
<dbReference type="Pfam" id="PF00069">
    <property type="entry name" value="Pkinase"/>
    <property type="match status" value="1"/>
</dbReference>
<protein>
    <recommendedName>
        <fullName evidence="1">non-specific serine/threonine protein kinase</fullName>
        <ecNumber evidence="1">2.7.11.1</ecNumber>
    </recommendedName>
</protein>
<dbReference type="Proteomes" id="UP001501266">
    <property type="component" value="Unassembled WGS sequence"/>
</dbReference>
<dbReference type="PROSITE" id="PS50011">
    <property type="entry name" value="PROTEIN_KINASE_DOM"/>
    <property type="match status" value="1"/>
</dbReference>
<dbReference type="PANTHER" id="PTHR43289">
    <property type="entry name" value="MITOGEN-ACTIVATED PROTEIN KINASE KINASE KINASE 20-RELATED"/>
    <property type="match status" value="1"/>
</dbReference>
<keyword evidence="12" id="KW-1185">Reference proteome</keyword>
<name>A0ABP4JHE9_9MICO</name>
<feature type="region of interest" description="Disordered" evidence="8">
    <location>
        <begin position="396"/>
        <end position="417"/>
    </location>
</feature>
<dbReference type="SMART" id="SM00220">
    <property type="entry name" value="S_TKc"/>
    <property type="match status" value="1"/>
</dbReference>
<feature type="region of interest" description="Disordered" evidence="8">
    <location>
        <begin position="454"/>
        <end position="473"/>
    </location>
</feature>
<keyword evidence="9" id="KW-0472">Membrane</keyword>
<evidence type="ECO:0000256" key="2">
    <source>
        <dbReference type="ARBA" id="ARBA00022527"/>
    </source>
</evidence>
<evidence type="ECO:0000259" key="10">
    <source>
        <dbReference type="PROSITE" id="PS50011"/>
    </source>
</evidence>
<keyword evidence="2" id="KW-0723">Serine/threonine-protein kinase</keyword>
<reference evidence="12" key="1">
    <citation type="journal article" date="2019" name="Int. J. Syst. Evol. Microbiol.">
        <title>The Global Catalogue of Microorganisms (GCM) 10K type strain sequencing project: providing services to taxonomists for standard genome sequencing and annotation.</title>
        <authorList>
            <consortium name="The Broad Institute Genomics Platform"/>
            <consortium name="The Broad Institute Genome Sequencing Center for Infectious Disease"/>
            <person name="Wu L."/>
            <person name="Ma J."/>
        </authorList>
    </citation>
    <scope>NUCLEOTIDE SEQUENCE [LARGE SCALE GENOMIC DNA]</scope>
    <source>
        <strain evidence="12">JCM 12398</strain>
    </source>
</reference>
<keyword evidence="9" id="KW-0812">Transmembrane</keyword>
<dbReference type="InterPro" id="IPR017441">
    <property type="entry name" value="Protein_kinase_ATP_BS"/>
</dbReference>
<dbReference type="PANTHER" id="PTHR43289:SF6">
    <property type="entry name" value="SERINE_THREONINE-PROTEIN KINASE NEKL-3"/>
    <property type="match status" value="1"/>
</dbReference>
<feature type="binding site" evidence="7">
    <location>
        <position position="45"/>
    </location>
    <ligand>
        <name>ATP</name>
        <dbReference type="ChEBI" id="CHEBI:30616"/>
    </ligand>
</feature>
<keyword evidence="3" id="KW-0808">Transferase</keyword>
<feature type="compositionally biased region" description="Polar residues" evidence="8">
    <location>
        <begin position="458"/>
        <end position="467"/>
    </location>
</feature>
<keyword evidence="5" id="KW-0418">Kinase</keyword>
<evidence type="ECO:0000313" key="11">
    <source>
        <dbReference type="EMBL" id="GAA1422040.1"/>
    </source>
</evidence>
<dbReference type="EC" id="2.7.11.1" evidence="1"/>
<dbReference type="CDD" id="cd14014">
    <property type="entry name" value="STKc_PknB_like"/>
    <property type="match status" value="1"/>
</dbReference>
<evidence type="ECO:0000256" key="9">
    <source>
        <dbReference type="SAM" id="Phobius"/>
    </source>
</evidence>
<dbReference type="InterPro" id="IPR000719">
    <property type="entry name" value="Prot_kinase_dom"/>
</dbReference>
<keyword evidence="6 7" id="KW-0067">ATP-binding</keyword>
<evidence type="ECO:0000256" key="3">
    <source>
        <dbReference type="ARBA" id="ARBA00022679"/>
    </source>
</evidence>
<organism evidence="11 12">
    <name type="scientific">Agrococcus citreus</name>
    <dbReference type="NCBI Taxonomy" id="84643"/>
    <lineage>
        <taxon>Bacteria</taxon>
        <taxon>Bacillati</taxon>
        <taxon>Actinomycetota</taxon>
        <taxon>Actinomycetes</taxon>
        <taxon>Micrococcales</taxon>
        <taxon>Microbacteriaceae</taxon>
        <taxon>Agrococcus</taxon>
    </lineage>
</organism>
<keyword evidence="4 7" id="KW-0547">Nucleotide-binding</keyword>
<evidence type="ECO:0000256" key="8">
    <source>
        <dbReference type="SAM" id="MobiDB-lite"/>
    </source>
</evidence>
<dbReference type="PROSITE" id="PS00107">
    <property type="entry name" value="PROTEIN_KINASE_ATP"/>
    <property type="match status" value="1"/>
</dbReference>
<dbReference type="EMBL" id="BAAAKK010000004">
    <property type="protein sequence ID" value="GAA1422040.1"/>
    <property type="molecule type" value="Genomic_DNA"/>
</dbReference>
<keyword evidence="9" id="KW-1133">Transmembrane helix</keyword>
<dbReference type="SUPFAM" id="SSF56112">
    <property type="entry name" value="Protein kinase-like (PK-like)"/>
    <property type="match status" value="1"/>
</dbReference>
<feature type="domain" description="Protein kinase" evidence="10">
    <location>
        <begin position="16"/>
        <end position="280"/>
    </location>
</feature>
<evidence type="ECO:0000256" key="1">
    <source>
        <dbReference type="ARBA" id="ARBA00012513"/>
    </source>
</evidence>
<dbReference type="RefSeq" id="WP_343918842.1">
    <property type="nucleotide sequence ID" value="NZ_BAAAKK010000004.1"/>
</dbReference>
<feature type="transmembrane region" description="Helical" evidence="9">
    <location>
        <begin position="370"/>
        <end position="391"/>
    </location>
</feature>
<gene>
    <name evidence="11" type="ORF">GCM10009640_14100</name>
</gene>
<sequence>MSPKRAPSAPPALPGYDYVSLLGSGGFADVFLYQQLLPSRKVAIKVLLPDAVNRELIENFRHEANVMAQLSTHPSIVTIYGAAVAPDGRPFLAMEYCSKPNLGVRYRRDRFAVPEVLSLGVQIAGAVETAHRAGILHRDIKPANILVTAYNRPALTDFGIATSAGASDDASGMSIPWSPPEAFQDPPRSSPASDVFSLAATLWTLLAGRTPFELPGGSNTSVDLIDRSQRGEISPLARHDVPPKLEAVLASAMDPDPSRRYATAVAFGRALQQVEAEMALPVTPLDVLDDSLEPDAVDEEDGGATRIRGVVSIDPHASEPVPSMAVAGRGVDLGDATVRRPMPGAAVGAPMAAPAPEPAPPSPASRRRTLATVIGSALVVLVGGGIVWMALAAGGQTQPPASPTQTVAGPQTSQRPPAPIALTGEVEGDTVVFSWTNPQPQEGDAFQYRYERSGADPITSTVPSPSVTLERDPDGESCILVSLVRADGRSSNDTRGCVDG</sequence>
<dbReference type="Gene3D" id="3.30.200.20">
    <property type="entry name" value="Phosphorylase Kinase, domain 1"/>
    <property type="match status" value="1"/>
</dbReference>
<feature type="compositionally biased region" description="Polar residues" evidence="8">
    <location>
        <begin position="396"/>
        <end position="415"/>
    </location>
</feature>
<evidence type="ECO:0000313" key="12">
    <source>
        <dbReference type="Proteomes" id="UP001501266"/>
    </source>
</evidence>
<evidence type="ECO:0000256" key="5">
    <source>
        <dbReference type="ARBA" id="ARBA00022777"/>
    </source>
</evidence>
<comment type="caution">
    <text evidence="11">The sequence shown here is derived from an EMBL/GenBank/DDBJ whole genome shotgun (WGS) entry which is preliminary data.</text>
</comment>